<dbReference type="PANTHER" id="PTHR10340">
    <property type="entry name" value="SPHINGOMYELIN PHOSPHODIESTERASE"/>
    <property type="match status" value="1"/>
</dbReference>
<feature type="disulfide bond" evidence="5">
    <location>
        <begin position="13"/>
        <end position="90"/>
    </location>
</feature>
<feature type="binding site" evidence="4">
    <location>
        <position position="201"/>
    </location>
    <ligand>
        <name>Zn(2+)</name>
        <dbReference type="ChEBI" id="CHEBI:29105"/>
        <label>2</label>
    </ligand>
</feature>
<reference evidence="7 8" key="1">
    <citation type="submission" date="2016-07" db="EMBL/GenBank/DDBJ databases">
        <title>Pervasive Adenine N6-methylation of Active Genes in Fungi.</title>
        <authorList>
            <consortium name="DOE Joint Genome Institute"/>
            <person name="Mondo S.J."/>
            <person name="Dannebaum R.O."/>
            <person name="Kuo R.C."/>
            <person name="Labutti K."/>
            <person name="Haridas S."/>
            <person name="Kuo A."/>
            <person name="Salamov A."/>
            <person name="Ahrendt S.R."/>
            <person name="Lipzen A."/>
            <person name="Sullivan W."/>
            <person name="Andreopoulos W.B."/>
            <person name="Clum A."/>
            <person name="Lindquist E."/>
            <person name="Daum C."/>
            <person name="Ramamoorthy G.K."/>
            <person name="Gryganskyi A."/>
            <person name="Culley D."/>
            <person name="Magnuson J.K."/>
            <person name="James T.Y."/>
            <person name="O'Malley M.A."/>
            <person name="Stajich J.E."/>
            <person name="Spatafora J.W."/>
            <person name="Visel A."/>
            <person name="Grigoriev I.V."/>
        </authorList>
    </citation>
    <scope>NUCLEOTIDE SEQUENCE [LARGE SCALE GENOMIC DNA]</scope>
    <source>
        <strain evidence="7 8">NRRL 3116</strain>
    </source>
</reference>
<evidence type="ECO:0000256" key="5">
    <source>
        <dbReference type="PIRSR" id="PIRSR000948-2"/>
    </source>
</evidence>
<feature type="binding site" evidence="4">
    <location>
        <position position="241"/>
    </location>
    <ligand>
        <name>Zn(2+)</name>
        <dbReference type="ChEBI" id="CHEBI:29105"/>
        <label>2</label>
    </ligand>
</feature>
<dbReference type="OrthoDB" id="282973at2759"/>
<feature type="domain" description="Calcineurin-like phosphoesterase" evidence="6">
    <location>
        <begin position="121"/>
        <end position="391"/>
    </location>
</feature>
<feature type="binding site" evidence="4">
    <location>
        <position position="388"/>
    </location>
    <ligand>
        <name>Zn(2+)</name>
        <dbReference type="ChEBI" id="CHEBI:29105"/>
        <label>2</label>
    </ligand>
</feature>
<protein>
    <recommendedName>
        <fullName evidence="3">Sphingomyelin phosphodiesterase</fullName>
    </recommendedName>
</protein>
<feature type="binding site" evidence="4">
    <location>
        <position position="354"/>
    </location>
    <ligand>
        <name>Zn(2+)</name>
        <dbReference type="ChEBI" id="CHEBI:29105"/>
        <label>2</label>
    </ligand>
</feature>
<dbReference type="InParanoid" id="A0A1Y2GN80"/>
<keyword evidence="5" id="KW-1015">Disulfide bond</keyword>
<keyword evidence="8" id="KW-1185">Reference proteome</keyword>
<dbReference type="Gene3D" id="3.60.21.10">
    <property type="match status" value="1"/>
</dbReference>
<comment type="function">
    <text evidence="3">Converts sphingomyelin to ceramide.</text>
</comment>
<evidence type="ECO:0000313" key="7">
    <source>
        <dbReference type="EMBL" id="ORZ16157.1"/>
    </source>
</evidence>
<dbReference type="InterPro" id="IPR011160">
    <property type="entry name" value="Sphingomy_PDE"/>
</dbReference>
<comment type="cofactor">
    <cofactor evidence="4">
        <name>Zn(2+)</name>
        <dbReference type="ChEBI" id="CHEBI:29105"/>
    </cofactor>
    <text evidence="4">Binds 2 Zn(2+) ions per subunit.</text>
</comment>
<evidence type="ECO:0000256" key="3">
    <source>
        <dbReference type="PIRNR" id="PIRNR000948"/>
    </source>
</evidence>
<dbReference type="GO" id="GO:0006685">
    <property type="term" value="P:sphingomyelin catabolic process"/>
    <property type="evidence" value="ECO:0007669"/>
    <property type="project" value="UniProtKB-UniRule"/>
</dbReference>
<dbReference type="GO" id="GO:0046872">
    <property type="term" value="F:metal ion binding"/>
    <property type="evidence" value="ECO:0007669"/>
    <property type="project" value="UniProtKB-KW"/>
</dbReference>
<dbReference type="PANTHER" id="PTHR10340:SF27">
    <property type="entry name" value="ACL091CP"/>
    <property type="match status" value="1"/>
</dbReference>
<feature type="binding site" evidence="4">
    <location>
        <position position="201"/>
    </location>
    <ligand>
        <name>Zn(2+)</name>
        <dbReference type="ChEBI" id="CHEBI:29105"/>
        <label>1</label>
    </ligand>
</feature>
<dbReference type="PIRSF" id="PIRSF000948">
    <property type="entry name" value="Sphingomy_PDE"/>
    <property type="match status" value="1"/>
</dbReference>
<dbReference type="CDD" id="cd00842">
    <property type="entry name" value="MPP_ASMase"/>
    <property type="match status" value="1"/>
</dbReference>
<comment type="caution">
    <text evidence="7">The sequence shown here is derived from an EMBL/GenBank/DDBJ whole genome shotgun (WGS) entry which is preliminary data.</text>
</comment>
<sequence>MEDLLNSTELDPCQMCQRGMRMAKEFSLQAPEYLSGVLRELCAKYSFRRLDACAGLMERLSEQLVGIFSEMNLEGSDGYYACAYSFPGSCPVPLHQPADIAFPKAKPVNAVQPAPSGQTIQVLHFSDWHLDPLYKVGSEAKCSHNICCRDYGSWNDPGPIKKRASKWGDGKCDTPIALGLNTLETIPKFVPNASFGLFTGDIVSHDAWMISEKYVADEEIRSYELFKKYLQDLKLYVAMGNHDSYPSDQAPGRQRPDSYITHKWLYDHVAGIWEKNNWITSIEAEYARSHNAMFMTRPMDGLKLITLNTDLYYVRNFFTMLDTNLDDPSGMLHDLVLELQDSEDRGERVWIMGHMAPITRSLPRSSLLFQKIVARYSPHVIAGIFTGHYHQDKFIVVHDPDALEQTEESALNVIYQGPSVTPLDRSNPAIRWYDVDAKTFSILNTHTAVADIIGQGAYWEANDMEPEWKHEYSARETYADPADPLDPEDPLSPAFWHRTVERMKEDRELFKTYLQYESKLSEEAKPCHKGSACEYEALCQMQASTVVQHQQCTEDAETLKGTKNKKKPNKKKPFSVTRAGKEVIVGDYDEERGYIEGLGVERRGM</sequence>
<organism evidence="7 8">
    <name type="scientific">Lobosporangium transversale</name>
    <dbReference type="NCBI Taxonomy" id="64571"/>
    <lineage>
        <taxon>Eukaryota</taxon>
        <taxon>Fungi</taxon>
        <taxon>Fungi incertae sedis</taxon>
        <taxon>Mucoromycota</taxon>
        <taxon>Mortierellomycotina</taxon>
        <taxon>Mortierellomycetes</taxon>
        <taxon>Mortierellales</taxon>
        <taxon>Mortierellaceae</taxon>
        <taxon>Lobosporangium</taxon>
    </lineage>
</organism>
<keyword evidence="1 3" id="KW-0378">Hydrolase</keyword>
<evidence type="ECO:0000256" key="1">
    <source>
        <dbReference type="ARBA" id="ARBA00022801"/>
    </source>
</evidence>
<dbReference type="SUPFAM" id="SSF56300">
    <property type="entry name" value="Metallo-dependent phosphatases"/>
    <property type="match status" value="1"/>
</dbReference>
<dbReference type="InterPro" id="IPR041805">
    <property type="entry name" value="ASMase/PPN1_MPP"/>
</dbReference>
<feature type="disulfide bond" evidence="5">
    <location>
        <begin position="142"/>
        <end position="147"/>
    </location>
</feature>
<evidence type="ECO:0000313" key="8">
    <source>
        <dbReference type="Proteomes" id="UP000193648"/>
    </source>
</evidence>
<dbReference type="InterPro" id="IPR004843">
    <property type="entry name" value="Calcineurin-like_PHP"/>
</dbReference>
<dbReference type="GO" id="GO:0016020">
    <property type="term" value="C:membrane"/>
    <property type="evidence" value="ECO:0007669"/>
    <property type="project" value="GOC"/>
</dbReference>
<keyword evidence="4" id="KW-0479">Metal-binding</keyword>
<keyword evidence="4" id="KW-0862">Zinc</keyword>
<evidence type="ECO:0000259" key="6">
    <source>
        <dbReference type="Pfam" id="PF00149"/>
    </source>
</evidence>
<dbReference type="EMBL" id="MCFF01000018">
    <property type="protein sequence ID" value="ORZ16157.1"/>
    <property type="molecule type" value="Genomic_DNA"/>
</dbReference>
<dbReference type="InterPro" id="IPR029052">
    <property type="entry name" value="Metallo-depent_PP-like"/>
</dbReference>
<dbReference type="Pfam" id="PF00149">
    <property type="entry name" value="Metallophos"/>
    <property type="match status" value="1"/>
</dbReference>
<feature type="disulfide bond" evidence="5">
    <location>
        <begin position="148"/>
        <end position="172"/>
    </location>
</feature>
<feature type="disulfide bond" evidence="5">
    <location>
        <begin position="16"/>
        <end position="82"/>
    </location>
</feature>
<dbReference type="RefSeq" id="XP_021881504.1">
    <property type="nucleotide sequence ID" value="XM_022020797.1"/>
</dbReference>
<keyword evidence="2" id="KW-0325">Glycoprotein</keyword>
<comment type="similarity">
    <text evidence="3">Belongs to the acid sphingomyelinase family.</text>
</comment>
<dbReference type="Proteomes" id="UP000193648">
    <property type="component" value="Unassembled WGS sequence"/>
</dbReference>
<dbReference type="GO" id="GO:0005615">
    <property type="term" value="C:extracellular space"/>
    <property type="evidence" value="ECO:0007669"/>
    <property type="project" value="TreeGrafter"/>
</dbReference>
<dbReference type="GO" id="GO:0016798">
    <property type="term" value="F:hydrolase activity, acting on glycosyl bonds"/>
    <property type="evidence" value="ECO:0007669"/>
    <property type="project" value="UniProtKB-KW"/>
</dbReference>
<accession>A0A1Y2GN80</accession>
<feature type="binding site" evidence="4">
    <location>
        <position position="129"/>
    </location>
    <ligand>
        <name>Zn(2+)</name>
        <dbReference type="ChEBI" id="CHEBI:29105"/>
        <label>1</label>
    </ligand>
</feature>
<gene>
    <name evidence="7" type="ORF">BCR41DRAFT_305522</name>
</gene>
<evidence type="ECO:0000256" key="4">
    <source>
        <dbReference type="PIRSR" id="PIRSR000948-1"/>
    </source>
</evidence>
<dbReference type="AlphaFoldDB" id="A0A1Y2GN80"/>
<dbReference type="STRING" id="64571.A0A1Y2GN80"/>
<keyword evidence="3" id="KW-0326">Glycosidase</keyword>
<name>A0A1Y2GN80_9FUNG</name>
<feature type="binding site" evidence="4">
    <location>
        <position position="390"/>
    </location>
    <ligand>
        <name>Zn(2+)</name>
        <dbReference type="ChEBI" id="CHEBI:29105"/>
        <label>1</label>
    </ligand>
</feature>
<proteinExistence type="inferred from homology"/>
<dbReference type="GeneID" id="33562641"/>
<evidence type="ECO:0000256" key="2">
    <source>
        <dbReference type="ARBA" id="ARBA00023180"/>
    </source>
</evidence>
<dbReference type="GO" id="GO:0004767">
    <property type="term" value="F:sphingomyelin phosphodiesterase activity"/>
    <property type="evidence" value="ECO:0007669"/>
    <property type="project" value="UniProtKB-UniRule"/>
</dbReference>
<feature type="disulfide bond" evidence="5">
    <location>
        <begin position="42"/>
        <end position="53"/>
    </location>
</feature>
<feature type="binding site" evidence="4">
    <location>
        <position position="127"/>
    </location>
    <ligand>
        <name>Zn(2+)</name>
        <dbReference type="ChEBI" id="CHEBI:29105"/>
        <label>1</label>
    </ligand>
</feature>